<keyword evidence="8 10" id="KW-0131">Cell cycle</keyword>
<feature type="coiled-coil region" evidence="11">
    <location>
        <begin position="559"/>
        <end position="650"/>
    </location>
</feature>
<evidence type="ECO:0000313" key="15">
    <source>
        <dbReference type="Proteomes" id="UP000289152"/>
    </source>
</evidence>
<dbReference type="EMBL" id="SDIL01000003">
    <property type="protein sequence ID" value="RXK42235.1"/>
    <property type="molecule type" value="Genomic_DNA"/>
</dbReference>
<evidence type="ECO:0000256" key="3">
    <source>
        <dbReference type="ARBA" id="ARBA00022618"/>
    </source>
</evidence>
<dbReference type="InterPro" id="IPR005550">
    <property type="entry name" value="Kinetochore_Ndc80"/>
</dbReference>
<dbReference type="OrthoDB" id="7459479at2759"/>
<dbReference type="InterPro" id="IPR055260">
    <property type="entry name" value="Ndc80_CH"/>
</dbReference>
<evidence type="ECO:0000256" key="8">
    <source>
        <dbReference type="ARBA" id="ARBA00023306"/>
    </source>
</evidence>
<dbReference type="GO" id="GO:0051315">
    <property type="term" value="P:attachment of mitotic spindle microtubules to kinetochore"/>
    <property type="evidence" value="ECO:0007669"/>
    <property type="project" value="UniProtKB-UniRule"/>
</dbReference>
<keyword evidence="2 10" id="KW-0158">Chromosome</keyword>
<feature type="compositionally biased region" description="Polar residues" evidence="12">
    <location>
        <begin position="37"/>
        <end position="50"/>
    </location>
</feature>
<dbReference type="GO" id="GO:0031262">
    <property type="term" value="C:Ndc80 complex"/>
    <property type="evidence" value="ECO:0007669"/>
    <property type="project" value="UniProtKB-UniRule"/>
</dbReference>
<evidence type="ECO:0000259" key="13">
    <source>
        <dbReference type="Pfam" id="PF03801"/>
    </source>
</evidence>
<comment type="subunit">
    <text evidence="10">Component of the NDC80 complex.</text>
</comment>
<evidence type="ECO:0000256" key="11">
    <source>
        <dbReference type="SAM" id="Coils"/>
    </source>
</evidence>
<evidence type="ECO:0000256" key="9">
    <source>
        <dbReference type="ARBA" id="ARBA00023328"/>
    </source>
</evidence>
<keyword evidence="5 10" id="KW-0995">Kinetochore</keyword>
<feature type="compositionally biased region" description="Polar residues" evidence="12">
    <location>
        <begin position="114"/>
        <end position="124"/>
    </location>
</feature>
<dbReference type="Proteomes" id="UP000289152">
    <property type="component" value="Unassembled WGS sequence"/>
</dbReference>
<dbReference type="AlphaFoldDB" id="A0A4Q1BVS4"/>
<dbReference type="STRING" id="5217.A0A4Q1BVS4"/>
<dbReference type="InterPro" id="IPR038273">
    <property type="entry name" value="Ndc80_sf"/>
</dbReference>
<evidence type="ECO:0000256" key="5">
    <source>
        <dbReference type="ARBA" id="ARBA00022838"/>
    </source>
</evidence>
<evidence type="ECO:0000256" key="7">
    <source>
        <dbReference type="ARBA" id="ARBA00023242"/>
    </source>
</evidence>
<organism evidence="14 15">
    <name type="scientific">Tremella mesenterica</name>
    <name type="common">Jelly fungus</name>
    <dbReference type="NCBI Taxonomy" id="5217"/>
    <lineage>
        <taxon>Eukaryota</taxon>
        <taxon>Fungi</taxon>
        <taxon>Dikarya</taxon>
        <taxon>Basidiomycota</taxon>
        <taxon>Agaricomycotina</taxon>
        <taxon>Tremellomycetes</taxon>
        <taxon>Tremellales</taxon>
        <taxon>Tremellaceae</taxon>
        <taxon>Tremella</taxon>
    </lineage>
</organism>
<keyword evidence="15" id="KW-1185">Reference proteome</keyword>
<evidence type="ECO:0000256" key="4">
    <source>
        <dbReference type="ARBA" id="ARBA00022776"/>
    </source>
</evidence>
<comment type="function">
    <text evidence="10">Acts as a component of the essential kinetochore-associated NDC80 complex, which is required for chromosome segregation and spindle checkpoint activity.</text>
</comment>
<keyword evidence="6 11" id="KW-0175">Coiled coil</keyword>
<comment type="similarity">
    <text evidence="1 10">Belongs to the NDC80/HEC1 family.</text>
</comment>
<feature type="coiled-coil region" evidence="11">
    <location>
        <begin position="313"/>
        <end position="358"/>
    </location>
</feature>
<evidence type="ECO:0000256" key="2">
    <source>
        <dbReference type="ARBA" id="ARBA00022454"/>
    </source>
</evidence>
<feature type="coiled-coil region" evidence="11">
    <location>
        <begin position="404"/>
        <end position="462"/>
    </location>
</feature>
<protein>
    <recommendedName>
        <fullName evidence="10">Kinetochore protein NDC80</fullName>
    </recommendedName>
</protein>
<proteinExistence type="inferred from homology"/>
<evidence type="ECO:0000256" key="10">
    <source>
        <dbReference type="RuleBase" id="RU368072"/>
    </source>
</evidence>
<dbReference type="VEuPathDB" id="FungiDB:TREMEDRAFT_69163"/>
<dbReference type="Gene3D" id="1.10.418.30">
    <property type="entry name" value="Ncd80 complex, Ncd80 subunit"/>
    <property type="match status" value="1"/>
</dbReference>
<comment type="subcellular location">
    <subcellularLocation>
        <location evidence="10">Chromosome</location>
        <location evidence="10">Centromere</location>
        <location evidence="10">Kinetochore</location>
    </subcellularLocation>
    <subcellularLocation>
        <location evidence="10">Nucleus</location>
    </subcellularLocation>
</comment>
<dbReference type="InParanoid" id="A0A4Q1BVS4"/>
<evidence type="ECO:0000313" key="14">
    <source>
        <dbReference type="EMBL" id="RXK42235.1"/>
    </source>
</evidence>
<feature type="region of interest" description="Disordered" evidence="12">
    <location>
        <begin position="76"/>
        <end position="124"/>
    </location>
</feature>
<keyword evidence="9 10" id="KW-0137">Centromere</keyword>
<feature type="region of interest" description="Disordered" evidence="12">
    <location>
        <begin position="1"/>
        <end position="50"/>
    </location>
</feature>
<keyword evidence="7 10" id="KW-0539">Nucleus</keyword>
<feature type="compositionally biased region" description="Low complexity" evidence="12">
    <location>
        <begin position="19"/>
        <end position="30"/>
    </location>
</feature>
<feature type="domain" description="Kinetochore protein Ndc80 CH" evidence="13">
    <location>
        <begin position="126"/>
        <end position="267"/>
    </location>
</feature>
<dbReference type="PANTHER" id="PTHR10643:SF2">
    <property type="entry name" value="KINETOCHORE PROTEIN NDC80 HOMOLOG"/>
    <property type="match status" value="1"/>
</dbReference>
<dbReference type="Pfam" id="PF03801">
    <property type="entry name" value="Ndc80_HEC"/>
    <property type="match status" value="1"/>
</dbReference>
<dbReference type="FunCoup" id="A0A4Q1BVS4">
    <property type="interactions" value="198"/>
</dbReference>
<gene>
    <name evidence="14" type="ORF">M231_00593</name>
</gene>
<reference evidence="14 15" key="1">
    <citation type="submission" date="2016-06" db="EMBL/GenBank/DDBJ databases">
        <title>Evolution of pathogenesis and genome organization in the Tremellales.</title>
        <authorList>
            <person name="Cuomo C."/>
            <person name="Litvintseva A."/>
            <person name="Heitman J."/>
            <person name="Chen Y."/>
            <person name="Sun S."/>
            <person name="Springer D."/>
            <person name="Dromer F."/>
            <person name="Young S."/>
            <person name="Zeng Q."/>
            <person name="Chapman S."/>
            <person name="Gujja S."/>
            <person name="Saif S."/>
            <person name="Birren B."/>
        </authorList>
    </citation>
    <scope>NUCLEOTIDE SEQUENCE [LARGE SCALE GENOMIC DNA]</scope>
    <source>
        <strain evidence="14 15">ATCC 28783</strain>
    </source>
</reference>
<accession>A0A4Q1BVS4</accession>
<dbReference type="GO" id="GO:0005634">
    <property type="term" value="C:nucleus"/>
    <property type="evidence" value="ECO:0007669"/>
    <property type="project" value="UniProtKB-SubCell"/>
</dbReference>
<evidence type="ECO:0000256" key="12">
    <source>
        <dbReference type="SAM" id="MobiDB-lite"/>
    </source>
</evidence>
<dbReference type="GO" id="GO:0051301">
    <property type="term" value="P:cell division"/>
    <property type="evidence" value="ECO:0007669"/>
    <property type="project" value="UniProtKB-UniRule"/>
</dbReference>
<evidence type="ECO:0000256" key="6">
    <source>
        <dbReference type="ARBA" id="ARBA00023054"/>
    </source>
</evidence>
<name>A0A4Q1BVS4_TREME</name>
<evidence type="ECO:0000256" key="1">
    <source>
        <dbReference type="ARBA" id="ARBA00007050"/>
    </source>
</evidence>
<sequence>MDVRRRTLASEGPLGNALPSSAIPVPSSAIKKPPSRLGSSRLSMMPTNSQQNLREAARSRVSSNSNHQLALPQAVGGLGMSTSNSGHDLAGRRSTVRNGEMSAPRGDGGFYGRTPQTQRSLPSSIRRSSVFMGGRQSMVPASYPSASIKDNRPIRDPTFKSNCIKNISEYLNYTRCPLPLTSKTLVSPTTKEFQGIFRFLVQDLLDPGMTWGKKFEDDCLQVLKDLKYPSPEGLGRTALGAAGDPQQWPKLLSMLNWLVELCRAHDHWCDPDVVSDPMLMPARELPLDYPNLEDRLLWDFSSKAYQQWFDDGAEEFTEAEQELEEMFDQMTQATFEECEKMETELQKRTVELQQLQAQEPPLKKLEEEYVQLMSDKTKFIGYIDMHRDKAEKMRQVMIRARAAISDHDKQIDDARTELSRIELAVSAQNLSPEEVTRMNDSRESLNRQLEDLRTRISTVMTEAYNHEMQVTRAMDRFEQLLSDYIVQAQQIGLMRPIDSLGLPSAVPTNVDFNLDVDLRLEDLAEIQTAARRMRMEIRPSLYALSESVRKESEQLAHGQIALEDNYDRLAQEVERQREEAKTLEMRLKLVNDQADEAKAQLQADTAETNRTVAKLEAEVTAVSAASEQGVVNAQGELDRKRIEFDQLREKTALLQDTMITQISSHIDIIWKAKDHTANSLKSVRTFAEAQ</sequence>
<keyword evidence="3 10" id="KW-0132">Cell division</keyword>
<dbReference type="PANTHER" id="PTHR10643">
    <property type="entry name" value="KINETOCHORE PROTEIN NDC80"/>
    <property type="match status" value="1"/>
</dbReference>
<comment type="caution">
    <text evidence="14">The sequence shown here is derived from an EMBL/GenBank/DDBJ whole genome shotgun (WGS) entry which is preliminary data.</text>
</comment>
<keyword evidence="4 10" id="KW-0498">Mitosis</keyword>